<dbReference type="Pfam" id="PF00621">
    <property type="entry name" value="RhoGEF"/>
    <property type="match status" value="1"/>
</dbReference>
<evidence type="ECO:0000313" key="4">
    <source>
        <dbReference type="Proteomes" id="UP000006701"/>
    </source>
</evidence>
<feature type="region of interest" description="Disordered" evidence="1">
    <location>
        <begin position="1"/>
        <end position="26"/>
    </location>
</feature>
<feature type="region of interest" description="Disordered" evidence="1">
    <location>
        <begin position="716"/>
        <end position="749"/>
    </location>
</feature>
<dbReference type="PROSITE" id="PS50010">
    <property type="entry name" value="DH_2"/>
    <property type="match status" value="1"/>
</dbReference>
<dbReference type="SMART" id="SM00325">
    <property type="entry name" value="RhoGEF"/>
    <property type="match status" value="1"/>
</dbReference>
<dbReference type="STRING" id="344612.A1CUH1"/>
<dbReference type="InterPro" id="IPR000219">
    <property type="entry name" value="DH_dom"/>
</dbReference>
<dbReference type="GO" id="GO:0005085">
    <property type="term" value="F:guanyl-nucleotide exchange factor activity"/>
    <property type="evidence" value="ECO:0007669"/>
    <property type="project" value="InterPro"/>
</dbReference>
<dbReference type="SUPFAM" id="SSF48065">
    <property type="entry name" value="DBL homology domain (DH-domain)"/>
    <property type="match status" value="1"/>
</dbReference>
<dbReference type="OrthoDB" id="8059989at2759"/>
<dbReference type="EMBL" id="DS027060">
    <property type="protein sequence ID" value="EAW06958.1"/>
    <property type="molecule type" value="Genomic_DNA"/>
</dbReference>
<dbReference type="InterPro" id="IPR001331">
    <property type="entry name" value="GDS_CDC24_CS"/>
</dbReference>
<dbReference type="RefSeq" id="XP_001268384.1">
    <property type="nucleotide sequence ID" value="XM_001268383.1"/>
</dbReference>
<evidence type="ECO:0000256" key="1">
    <source>
        <dbReference type="SAM" id="MobiDB-lite"/>
    </source>
</evidence>
<proteinExistence type="predicted"/>
<dbReference type="GO" id="GO:0005737">
    <property type="term" value="C:cytoplasm"/>
    <property type="evidence" value="ECO:0007669"/>
    <property type="project" value="TreeGrafter"/>
</dbReference>
<evidence type="ECO:0000313" key="3">
    <source>
        <dbReference type="EMBL" id="EAW06958.1"/>
    </source>
</evidence>
<sequence>MESKDDILPEISPLVETPDSEVKSVNGDSTVHELGEDSTIFAAFKRWLDDLLWKKSLPPPAQGHVDGWPEPLLANCDSNELTPHYGLQDSQWEQLSGRSSHLGVVKTASYTNQSVGRSRGNTQSTTNQSLYSGARDSIDGIEPILSSSISETIIVRALERRQKLREIISTEADYVFGMKALADVLQICSVRPQIYRNVQKIREIHQTFLEKARAVNPQCVSAASEIDRLFPQGVSRGVQAIDSNRFKSLHRRSLRRQGLKASITARVNALGAQGSEASEIAQEIANMSLSFTLYEDFCRNYEILMQDVTLLKRSVPDWETFEAGIEALSKSVTSLENKPLKDNRSMSLNDLLIKPVQRLCKYGLFLQELLKCTPIHDDPASHGKIKEVHEAIHPILDRVDEATGNPNKKDLIDKTMMLAERLKLPKSGKLHDIYRQLGPMTLCGVLHATYQQSNYVAGEYMVCILFDSYLVLASTGFGRPKLQAVACLYISDVRIDTLRNGIGLCCYGCLFSWKLLFEHGNGKFEVVLSASSANEEKQWKTEILKAAAALSKMSTDVPLEPEPREYSFLTLEVLPLDCDPRLAPVLSRTPSVHSMATSVRKTNMKHVMIQKTHMPGATAAEMNGEIERPLLIPQTEVVVLTTRRQDRVDLEDLISDIYTRSSLPFPGMELTTGNKLRRPGTIIKRLVYGASISRRSSSGALPTARRSATELYPSTRSIKDGQSISSEKGRCDQSRPGSEFDDERGESTVKDSIETIQRIEGVKFEGNPKCASNDDLTLRGKGLSDQLARMSVRGFINSISQGRSKRRSRLGLSMDSGL</sequence>
<evidence type="ECO:0000259" key="2">
    <source>
        <dbReference type="PROSITE" id="PS50010"/>
    </source>
</evidence>
<dbReference type="VEuPathDB" id="FungiDB:ACLA_086570"/>
<protein>
    <submittedName>
        <fullName evidence="3">Rho guanyl nucleotide exchange factor, putative</fullName>
    </submittedName>
</protein>
<dbReference type="AlphaFoldDB" id="A1CUH1"/>
<dbReference type="Proteomes" id="UP000006701">
    <property type="component" value="Unassembled WGS sequence"/>
</dbReference>
<feature type="domain" description="DH" evidence="2">
    <location>
        <begin position="159"/>
        <end position="402"/>
    </location>
</feature>
<dbReference type="eggNOG" id="ENOG502S1A1">
    <property type="taxonomic scope" value="Eukaryota"/>
</dbReference>
<dbReference type="InterPro" id="IPR051092">
    <property type="entry name" value="FYVE_RhoGEF_PH"/>
</dbReference>
<gene>
    <name evidence="3" type="ORF">ACLA_086570</name>
</gene>
<feature type="compositionally biased region" description="Polar residues" evidence="1">
    <location>
        <begin position="716"/>
        <end position="726"/>
    </location>
</feature>
<dbReference type="PANTHER" id="PTHR12673">
    <property type="entry name" value="FACIOGENITAL DYSPLASIA PROTEIN"/>
    <property type="match status" value="1"/>
</dbReference>
<keyword evidence="4" id="KW-1185">Reference proteome</keyword>
<organism evidence="3 4">
    <name type="scientific">Aspergillus clavatus (strain ATCC 1007 / CBS 513.65 / DSM 816 / NCTC 3887 / NRRL 1 / QM 1276 / 107)</name>
    <dbReference type="NCBI Taxonomy" id="344612"/>
    <lineage>
        <taxon>Eukaryota</taxon>
        <taxon>Fungi</taxon>
        <taxon>Dikarya</taxon>
        <taxon>Ascomycota</taxon>
        <taxon>Pezizomycotina</taxon>
        <taxon>Eurotiomycetes</taxon>
        <taxon>Eurotiomycetidae</taxon>
        <taxon>Eurotiales</taxon>
        <taxon>Aspergillaceae</taxon>
        <taxon>Aspergillus</taxon>
        <taxon>Aspergillus subgen. Fumigati</taxon>
    </lineage>
</organism>
<dbReference type="PANTHER" id="PTHR12673:SF159">
    <property type="entry name" value="LD03170P"/>
    <property type="match status" value="1"/>
</dbReference>
<dbReference type="GO" id="GO:0035556">
    <property type="term" value="P:intracellular signal transduction"/>
    <property type="evidence" value="ECO:0007669"/>
    <property type="project" value="InterPro"/>
</dbReference>
<dbReference type="PROSITE" id="PS00741">
    <property type="entry name" value="DH_1"/>
    <property type="match status" value="1"/>
</dbReference>
<reference evidence="3 4" key="1">
    <citation type="journal article" date="2008" name="PLoS Genet.">
        <title>Genomic islands in the pathogenic filamentous fungus Aspergillus fumigatus.</title>
        <authorList>
            <person name="Fedorova N.D."/>
            <person name="Khaldi N."/>
            <person name="Joardar V.S."/>
            <person name="Maiti R."/>
            <person name="Amedeo P."/>
            <person name="Anderson M.J."/>
            <person name="Crabtree J."/>
            <person name="Silva J.C."/>
            <person name="Badger J.H."/>
            <person name="Albarraq A."/>
            <person name="Angiuoli S."/>
            <person name="Bussey H."/>
            <person name="Bowyer P."/>
            <person name="Cotty P.J."/>
            <person name="Dyer P.S."/>
            <person name="Egan A."/>
            <person name="Galens K."/>
            <person name="Fraser-Liggett C.M."/>
            <person name="Haas B.J."/>
            <person name="Inman J.M."/>
            <person name="Kent R."/>
            <person name="Lemieux S."/>
            <person name="Malavazi I."/>
            <person name="Orvis J."/>
            <person name="Roemer T."/>
            <person name="Ronning C.M."/>
            <person name="Sundaram J.P."/>
            <person name="Sutton G."/>
            <person name="Turner G."/>
            <person name="Venter J.C."/>
            <person name="White O.R."/>
            <person name="Whitty B.R."/>
            <person name="Youngman P."/>
            <person name="Wolfe K.H."/>
            <person name="Goldman G.H."/>
            <person name="Wortman J.R."/>
            <person name="Jiang B."/>
            <person name="Denning D.W."/>
            <person name="Nierman W.C."/>
        </authorList>
    </citation>
    <scope>NUCLEOTIDE SEQUENCE [LARGE SCALE GENOMIC DNA]</scope>
    <source>
        <strain evidence="4">ATCC 1007 / CBS 513.65 / DSM 816 / NCTC 3887 / NRRL 1</strain>
    </source>
</reference>
<dbReference type="Gene3D" id="1.20.900.10">
    <property type="entry name" value="Dbl homology (DH) domain"/>
    <property type="match status" value="1"/>
</dbReference>
<dbReference type="GeneID" id="4700558"/>
<name>A1CUH1_ASPCL</name>
<dbReference type="KEGG" id="act:ACLA_086570"/>
<dbReference type="InterPro" id="IPR035899">
    <property type="entry name" value="DBL_dom_sf"/>
</dbReference>
<dbReference type="OMA" id="WTHIQDD"/>
<accession>A1CUH1</accession>
<dbReference type="HOGENOM" id="CLU_010210_1_0_1"/>